<dbReference type="AlphaFoldDB" id="A0AAV7VKF2"/>
<evidence type="ECO:0000313" key="3">
    <source>
        <dbReference type="Proteomes" id="UP001066276"/>
    </source>
</evidence>
<evidence type="ECO:0000256" key="1">
    <source>
        <dbReference type="SAM" id="MobiDB-lite"/>
    </source>
</evidence>
<evidence type="ECO:0000313" key="2">
    <source>
        <dbReference type="EMBL" id="KAJ1200655.1"/>
    </source>
</evidence>
<dbReference type="Proteomes" id="UP001066276">
    <property type="component" value="Chromosome 2_1"/>
</dbReference>
<accession>A0AAV7VKF2</accession>
<dbReference type="EMBL" id="JANPWB010000003">
    <property type="protein sequence ID" value="KAJ1200655.1"/>
    <property type="molecule type" value="Genomic_DNA"/>
</dbReference>
<sequence length="85" mass="9494">MVETLEGNIGTEGSLEWRPLPGEDYGGLDWRAEERCPDAVDPALHSGKWTEAVRKQGQCIAGSPDCDCWKKQCTAMVQCGRVPWW</sequence>
<proteinExistence type="predicted"/>
<organism evidence="2 3">
    <name type="scientific">Pleurodeles waltl</name>
    <name type="common">Iberian ribbed newt</name>
    <dbReference type="NCBI Taxonomy" id="8319"/>
    <lineage>
        <taxon>Eukaryota</taxon>
        <taxon>Metazoa</taxon>
        <taxon>Chordata</taxon>
        <taxon>Craniata</taxon>
        <taxon>Vertebrata</taxon>
        <taxon>Euteleostomi</taxon>
        <taxon>Amphibia</taxon>
        <taxon>Batrachia</taxon>
        <taxon>Caudata</taxon>
        <taxon>Salamandroidea</taxon>
        <taxon>Salamandridae</taxon>
        <taxon>Pleurodelinae</taxon>
        <taxon>Pleurodeles</taxon>
    </lineage>
</organism>
<reference evidence="2" key="1">
    <citation type="journal article" date="2022" name="bioRxiv">
        <title>Sequencing and chromosome-scale assembly of the giantPleurodeles waltlgenome.</title>
        <authorList>
            <person name="Brown T."/>
            <person name="Elewa A."/>
            <person name="Iarovenko S."/>
            <person name="Subramanian E."/>
            <person name="Araus A.J."/>
            <person name="Petzold A."/>
            <person name="Susuki M."/>
            <person name="Suzuki K.-i.T."/>
            <person name="Hayashi T."/>
            <person name="Toyoda A."/>
            <person name="Oliveira C."/>
            <person name="Osipova E."/>
            <person name="Leigh N.D."/>
            <person name="Simon A."/>
            <person name="Yun M.H."/>
        </authorList>
    </citation>
    <scope>NUCLEOTIDE SEQUENCE</scope>
    <source>
        <strain evidence="2">20211129_DDA</strain>
        <tissue evidence="2">Liver</tissue>
    </source>
</reference>
<comment type="caution">
    <text evidence="2">The sequence shown here is derived from an EMBL/GenBank/DDBJ whole genome shotgun (WGS) entry which is preliminary data.</text>
</comment>
<keyword evidence="3" id="KW-1185">Reference proteome</keyword>
<protein>
    <submittedName>
        <fullName evidence="2">Uncharacterized protein</fullName>
    </submittedName>
</protein>
<gene>
    <name evidence="2" type="ORF">NDU88_004476</name>
</gene>
<feature type="region of interest" description="Disordered" evidence="1">
    <location>
        <begin position="1"/>
        <end position="20"/>
    </location>
</feature>
<name>A0AAV7VKF2_PLEWA</name>